<accession>N1QGK5</accession>
<reference evidence="1 2" key="1">
    <citation type="journal article" date="2012" name="PLoS Pathog.">
        <title>Diverse lifestyles and strategies of plant pathogenesis encoded in the genomes of eighteen Dothideomycetes fungi.</title>
        <authorList>
            <person name="Ohm R.A."/>
            <person name="Feau N."/>
            <person name="Henrissat B."/>
            <person name="Schoch C.L."/>
            <person name="Horwitz B.A."/>
            <person name="Barry K.W."/>
            <person name="Condon B.J."/>
            <person name="Copeland A.C."/>
            <person name="Dhillon B."/>
            <person name="Glaser F."/>
            <person name="Hesse C.N."/>
            <person name="Kosti I."/>
            <person name="LaButti K."/>
            <person name="Lindquist E.A."/>
            <person name="Lucas S."/>
            <person name="Salamov A.A."/>
            <person name="Bradshaw R.E."/>
            <person name="Ciuffetti L."/>
            <person name="Hamelin R.C."/>
            <person name="Kema G.H.J."/>
            <person name="Lawrence C."/>
            <person name="Scott J.A."/>
            <person name="Spatafora J.W."/>
            <person name="Turgeon B.G."/>
            <person name="de Wit P.J.G.M."/>
            <person name="Zhong S."/>
            <person name="Goodwin S.B."/>
            <person name="Grigoriev I.V."/>
        </authorList>
    </citation>
    <scope>NUCLEOTIDE SEQUENCE [LARGE SCALE GENOMIC DNA]</scope>
    <source>
        <strain evidence="1 2">SO2202</strain>
    </source>
</reference>
<dbReference type="GeneID" id="27899709"/>
<dbReference type="OMA" id="KRRCQEW"/>
<sequence>MAYVLSIAVDGPGTDPNHRSHWAFAIHKRGVGRGDVMHVALLDLERLIYQFDSRKDVEFRSPGSEGSFEVGYLTREHMRQAVEIISREPAPRDGVQKCQDWILSAVISLEAEEIVPPGTSDLISKLVGQPAVVVAQAVGERWTMTDE</sequence>
<dbReference type="RefSeq" id="XP_016759725.1">
    <property type="nucleotide sequence ID" value="XM_016902572.1"/>
</dbReference>
<gene>
    <name evidence="1" type="ORF">SEPMUDRAFT_133632</name>
</gene>
<dbReference type="InterPro" id="IPR046670">
    <property type="entry name" value="DUF6540"/>
</dbReference>
<dbReference type="Proteomes" id="UP000016931">
    <property type="component" value="Unassembled WGS sequence"/>
</dbReference>
<dbReference type="AlphaFoldDB" id="N1QGK5"/>
<name>N1QGK5_SPHMS</name>
<dbReference type="OrthoDB" id="5271495at2759"/>
<dbReference type="EMBL" id="KB456265">
    <property type="protein sequence ID" value="EMF11604.1"/>
    <property type="molecule type" value="Genomic_DNA"/>
</dbReference>
<dbReference type="HOGENOM" id="CLU_1815476_0_0_1"/>
<protein>
    <submittedName>
        <fullName evidence="1">Uncharacterized protein</fullName>
    </submittedName>
</protein>
<dbReference type="STRING" id="692275.N1QGK5"/>
<dbReference type="Pfam" id="PF20174">
    <property type="entry name" value="DUF6540"/>
    <property type="match status" value="1"/>
</dbReference>
<dbReference type="eggNOG" id="ENOG502STNU">
    <property type="taxonomic scope" value="Eukaryota"/>
</dbReference>
<evidence type="ECO:0000313" key="1">
    <source>
        <dbReference type="EMBL" id="EMF11604.1"/>
    </source>
</evidence>
<proteinExistence type="predicted"/>
<evidence type="ECO:0000313" key="2">
    <source>
        <dbReference type="Proteomes" id="UP000016931"/>
    </source>
</evidence>
<keyword evidence="2" id="KW-1185">Reference proteome</keyword>
<organism evidence="1 2">
    <name type="scientific">Sphaerulina musiva (strain SO2202)</name>
    <name type="common">Poplar stem canker fungus</name>
    <name type="synonym">Septoria musiva</name>
    <dbReference type="NCBI Taxonomy" id="692275"/>
    <lineage>
        <taxon>Eukaryota</taxon>
        <taxon>Fungi</taxon>
        <taxon>Dikarya</taxon>
        <taxon>Ascomycota</taxon>
        <taxon>Pezizomycotina</taxon>
        <taxon>Dothideomycetes</taxon>
        <taxon>Dothideomycetidae</taxon>
        <taxon>Mycosphaerellales</taxon>
        <taxon>Mycosphaerellaceae</taxon>
        <taxon>Sphaerulina</taxon>
    </lineage>
</organism>